<keyword evidence="1" id="KW-0812">Transmembrane</keyword>
<keyword evidence="1" id="KW-1133">Transmembrane helix</keyword>
<accession>A0ABT5L9H9</accession>
<organism evidence="2 3">
    <name type="scientific">Columbia Basin potato purple top phytoplasma</name>
    <dbReference type="NCBI Taxonomy" id="307134"/>
    <lineage>
        <taxon>Bacteria</taxon>
        <taxon>Bacillati</taxon>
        <taxon>Mycoplasmatota</taxon>
        <taxon>Mollicutes</taxon>
        <taxon>Acholeplasmatales</taxon>
        <taxon>Acholeplasmataceae</taxon>
        <taxon>Candidatus Phytoplasma</taxon>
        <taxon>16SrVI (Clover proliferation group)</taxon>
    </lineage>
</organism>
<name>A0ABT5L9H9_9MOLU</name>
<dbReference type="EMBL" id="JANHJP010000002">
    <property type="protein sequence ID" value="MDC9031909.1"/>
    <property type="molecule type" value="Genomic_DNA"/>
</dbReference>
<sequence length="38" mass="4589">MALDKLIEIAKMIFKVTFGFRSFLYILFLFKNNLILIY</sequence>
<evidence type="ECO:0000313" key="2">
    <source>
        <dbReference type="EMBL" id="MDC9031909.1"/>
    </source>
</evidence>
<reference evidence="2 3" key="1">
    <citation type="journal article" date="2023" name="Plant">
        <title>Draft Genome Sequence Resource of CBPPT1, a 'Candidatus Phytoplasma trifolii'-Related Strain Associated with Potato Purple Top Disease in the Columbia Basin, U.S.A.</title>
        <authorList>
            <person name="Wei W."/>
            <person name="Shao J."/>
            <person name="Bottner-Parker K.D."/>
            <person name="Zhao Y."/>
        </authorList>
    </citation>
    <scope>NUCLEOTIDE SEQUENCE [LARGE SCALE GENOMIC DNA]</scope>
    <source>
        <strain evidence="2 3">CBPPT1</strain>
    </source>
</reference>
<feature type="transmembrane region" description="Helical" evidence="1">
    <location>
        <begin position="12"/>
        <end position="30"/>
    </location>
</feature>
<keyword evidence="3" id="KW-1185">Reference proteome</keyword>
<dbReference type="Proteomes" id="UP001221763">
    <property type="component" value="Unassembled WGS sequence"/>
</dbReference>
<evidence type="ECO:0000313" key="3">
    <source>
        <dbReference type="Proteomes" id="UP001221763"/>
    </source>
</evidence>
<comment type="caution">
    <text evidence="2">The sequence shown here is derived from an EMBL/GenBank/DDBJ whole genome shotgun (WGS) entry which is preliminary data.</text>
</comment>
<gene>
    <name evidence="2" type="ORF">M8044_000128</name>
</gene>
<keyword evidence="1" id="KW-0472">Membrane</keyword>
<evidence type="ECO:0000256" key="1">
    <source>
        <dbReference type="SAM" id="Phobius"/>
    </source>
</evidence>
<protein>
    <submittedName>
        <fullName evidence="2">Uncharacterized protein</fullName>
    </submittedName>
</protein>
<proteinExistence type="predicted"/>